<gene>
    <name evidence="8" type="ORF">J2Z66_003374</name>
</gene>
<evidence type="ECO:0000256" key="1">
    <source>
        <dbReference type="ARBA" id="ARBA00004651"/>
    </source>
</evidence>
<evidence type="ECO:0000313" key="8">
    <source>
        <dbReference type="EMBL" id="MBP1991767.1"/>
    </source>
</evidence>
<feature type="transmembrane region" description="Helical" evidence="7">
    <location>
        <begin position="149"/>
        <end position="182"/>
    </location>
</feature>
<evidence type="ECO:0000256" key="2">
    <source>
        <dbReference type="ARBA" id="ARBA00005262"/>
    </source>
</evidence>
<evidence type="ECO:0000256" key="7">
    <source>
        <dbReference type="SAM" id="Phobius"/>
    </source>
</evidence>
<keyword evidence="4 7" id="KW-0812">Transmembrane</keyword>
<feature type="transmembrane region" description="Helical" evidence="7">
    <location>
        <begin position="117"/>
        <end position="137"/>
    </location>
</feature>
<evidence type="ECO:0000256" key="6">
    <source>
        <dbReference type="ARBA" id="ARBA00023136"/>
    </source>
</evidence>
<feature type="transmembrane region" description="Helical" evidence="7">
    <location>
        <begin position="55"/>
        <end position="78"/>
    </location>
</feature>
<name>A0ABS4IVZ6_9BACL</name>
<protein>
    <submittedName>
        <fullName evidence="8">Chromate transporter</fullName>
    </submittedName>
</protein>
<comment type="subcellular location">
    <subcellularLocation>
        <location evidence="1">Cell membrane</location>
        <topology evidence="1">Multi-pass membrane protein</topology>
    </subcellularLocation>
</comment>
<sequence length="225" mass="24310">MTKRSNHRSWNMLLQIFWSFCKIAPATFGGGYAMLPAVEREVVKHHKWLTEEEMARAISIAGASPGGIGVNFAVFIGFKLMGWRGIIAAVAGIMLPTFLIIVSLGVFLQATRQNVKVMAALLGIQVAIISLVAYAGVKMSRSAILDKTTLTLLIISIVMLLLGVHPAVMILLGAAAGVASIYIKEKLRLSISTERSKTASAKASMTQTKITFAPKVHEYYFGDGI</sequence>
<keyword evidence="6 7" id="KW-0472">Membrane</keyword>
<comment type="caution">
    <text evidence="8">The sequence shown here is derived from an EMBL/GenBank/DDBJ whole genome shotgun (WGS) entry which is preliminary data.</text>
</comment>
<dbReference type="InterPro" id="IPR003370">
    <property type="entry name" value="Chromate_transpt"/>
</dbReference>
<keyword evidence="3" id="KW-1003">Cell membrane</keyword>
<dbReference type="PANTHER" id="PTHR43663:SF2">
    <property type="entry name" value="CHROMATE TRANSPORT PROTEIN-RELATED"/>
    <property type="match status" value="1"/>
</dbReference>
<keyword evidence="5 7" id="KW-1133">Transmembrane helix</keyword>
<accession>A0ABS4IVZ6</accession>
<evidence type="ECO:0000313" key="9">
    <source>
        <dbReference type="Proteomes" id="UP001519287"/>
    </source>
</evidence>
<comment type="similarity">
    <text evidence="2">Belongs to the chromate ion transporter (CHR) (TC 2.A.51) family.</text>
</comment>
<dbReference type="PANTHER" id="PTHR43663">
    <property type="entry name" value="CHROMATE TRANSPORT PROTEIN-RELATED"/>
    <property type="match status" value="1"/>
</dbReference>
<proteinExistence type="inferred from homology"/>
<dbReference type="Pfam" id="PF02417">
    <property type="entry name" value="Chromate_transp"/>
    <property type="match status" value="1"/>
</dbReference>
<dbReference type="EMBL" id="JAGGLB010000010">
    <property type="protein sequence ID" value="MBP1991767.1"/>
    <property type="molecule type" value="Genomic_DNA"/>
</dbReference>
<reference evidence="8 9" key="1">
    <citation type="submission" date="2021-03" db="EMBL/GenBank/DDBJ databases">
        <title>Genomic Encyclopedia of Type Strains, Phase IV (KMG-IV): sequencing the most valuable type-strain genomes for metagenomic binning, comparative biology and taxonomic classification.</title>
        <authorList>
            <person name="Goeker M."/>
        </authorList>
    </citation>
    <scope>NUCLEOTIDE SEQUENCE [LARGE SCALE GENOMIC DNA]</scope>
    <source>
        <strain evidence="8 9">DSM 26048</strain>
    </source>
</reference>
<evidence type="ECO:0000256" key="3">
    <source>
        <dbReference type="ARBA" id="ARBA00022475"/>
    </source>
</evidence>
<evidence type="ECO:0000256" key="5">
    <source>
        <dbReference type="ARBA" id="ARBA00022989"/>
    </source>
</evidence>
<evidence type="ECO:0000256" key="4">
    <source>
        <dbReference type="ARBA" id="ARBA00022692"/>
    </source>
</evidence>
<keyword evidence="9" id="KW-1185">Reference proteome</keyword>
<organism evidence="8 9">
    <name type="scientific">Paenibacillus eucommiae</name>
    <dbReference type="NCBI Taxonomy" id="1355755"/>
    <lineage>
        <taxon>Bacteria</taxon>
        <taxon>Bacillati</taxon>
        <taxon>Bacillota</taxon>
        <taxon>Bacilli</taxon>
        <taxon>Bacillales</taxon>
        <taxon>Paenibacillaceae</taxon>
        <taxon>Paenibacillus</taxon>
    </lineage>
</organism>
<dbReference type="RefSeq" id="WP_209972497.1">
    <property type="nucleotide sequence ID" value="NZ_JAGGLB010000010.1"/>
</dbReference>
<dbReference type="InterPro" id="IPR052518">
    <property type="entry name" value="CHR_Transporter"/>
</dbReference>
<feature type="transmembrane region" description="Helical" evidence="7">
    <location>
        <begin position="12"/>
        <end position="35"/>
    </location>
</feature>
<dbReference type="Proteomes" id="UP001519287">
    <property type="component" value="Unassembled WGS sequence"/>
</dbReference>
<feature type="transmembrane region" description="Helical" evidence="7">
    <location>
        <begin position="85"/>
        <end position="111"/>
    </location>
</feature>